<dbReference type="OrthoDB" id="328435at2"/>
<evidence type="ECO:0000313" key="5">
    <source>
        <dbReference type="EMBL" id="GCB29383.1"/>
    </source>
</evidence>
<keyword evidence="2 3" id="KW-0378">Hydrolase</keyword>
<dbReference type="AlphaFoldDB" id="A0A401LCX5"/>
<dbReference type="Gene3D" id="3.10.129.10">
    <property type="entry name" value="Hotdog Thioesterase"/>
    <property type="match status" value="1"/>
</dbReference>
<accession>A0A401LCX5</accession>
<evidence type="ECO:0000259" key="4">
    <source>
        <dbReference type="PROSITE" id="PS51770"/>
    </source>
</evidence>
<evidence type="ECO:0000313" key="6">
    <source>
        <dbReference type="Proteomes" id="UP000287361"/>
    </source>
</evidence>
<dbReference type="CDD" id="cd03443">
    <property type="entry name" value="PaaI_thioesterase"/>
    <property type="match status" value="1"/>
</dbReference>
<keyword evidence="6" id="KW-1185">Reference proteome</keyword>
<protein>
    <recommendedName>
        <fullName evidence="4">HotDog ACOT-type domain-containing protein</fullName>
    </recommendedName>
</protein>
<organism evidence="5 6">
    <name type="scientific">Anaerotignum faecicola</name>
    <dbReference type="NCBI Taxonomy" id="2358141"/>
    <lineage>
        <taxon>Bacteria</taxon>
        <taxon>Bacillati</taxon>
        <taxon>Bacillota</taxon>
        <taxon>Clostridia</taxon>
        <taxon>Lachnospirales</taxon>
        <taxon>Anaerotignaceae</taxon>
        <taxon>Anaerotignum</taxon>
    </lineage>
</organism>
<comment type="caution">
    <text evidence="5">The sequence shown here is derived from an EMBL/GenBank/DDBJ whole genome shotgun (WGS) entry which is preliminary data.</text>
</comment>
<dbReference type="Proteomes" id="UP000287361">
    <property type="component" value="Unassembled WGS sequence"/>
</dbReference>
<name>A0A401LCX5_9FIRM</name>
<dbReference type="PROSITE" id="PS51770">
    <property type="entry name" value="HOTDOG_ACOT"/>
    <property type="match status" value="1"/>
</dbReference>
<proteinExistence type="inferred from homology"/>
<dbReference type="InterPro" id="IPR029069">
    <property type="entry name" value="HotDog_dom_sf"/>
</dbReference>
<dbReference type="NCBIfam" id="TIGR00369">
    <property type="entry name" value="unchar_dom_1"/>
    <property type="match status" value="1"/>
</dbReference>
<comment type="similarity">
    <text evidence="1">Belongs to the thioesterase PaaI family.</text>
</comment>
<dbReference type="InterPro" id="IPR003736">
    <property type="entry name" value="PAAI_dom"/>
</dbReference>
<dbReference type="EMBL" id="BHVZ01000001">
    <property type="protein sequence ID" value="GCB29383.1"/>
    <property type="molecule type" value="Genomic_DNA"/>
</dbReference>
<evidence type="ECO:0000256" key="1">
    <source>
        <dbReference type="ARBA" id="ARBA00008324"/>
    </source>
</evidence>
<dbReference type="InterPro" id="IPR006683">
    <property type="entry name" value="Thioestr_dom"/>
</dbReference>
<dbReference type="SUPFAM" id="SSF54637">
    <property type="entry name" value="Thioesterase/thiol ester dehydrase-isomerase"/>
    <property type="match status" value="1"/>
</dbReference>
<dbReference type="GO" id="GO:0047617">
    <property type="term" value="F:fatty acyl-CoA hydrolase activity"/>
    <property type="evidence" value="ECO:0007669"/>
    <property type="project" value="InterPro"/>
</dbReference>
<dbReference type="PANTHER" id="PTHR21660:SF1">
    <property type="entry name" value="ACYL-COENZYME A THIOESTERASE 13"/>
    <property type="match status" value="1"/>
</dbReference>
<feature type="domain" description="HotDog ACOT-type" evidence="4">
    <location>
        <begin position="48"/>
        <end position="157"/>
    </location>
</feature>
<dbReference type="PANTHER" id="PTHR21660">
    <property type="entry name" value="THIOESTERASE SUPERFAMILY MEMBER-RELATED"/>
    <property type="match status" value="1"/>
</dbReference>
<dbReference type="Pfam" id="PF03061">
    <property type="entry name" value="4HBT"/>
    <property type="match status" value="1"/>
</dbReference>
<evidence type="ECO:0000256" key="3">
    <source>
        <dbReference type="PROSITE-ProRule" id="PRU01106"/>
    </source>
</evidence>
<gene>
    <name evidence="5" type="ORF">KGMB03357_10440</name>
</gene>
<reference evidence="5 6" key="1">
    <citation type="submission" date="2018-10" db="EMBL/GenBank/DDBJ databases">
        <title>Draft Genome Sequence of Anaerotignum sp. KCTC 15736.</title>
        <authorList>
            <person name="Choi S.H."/>
            <person name="Kim J.S."/>
            <person name="Kang S.W."/>
            <person name="Lee J.S."/>
            <person name="Park S.H."/>
        </authorList>
    </citation>
    <scope>NUCLEOTIDE SEQUENCE [LARGE SCALE GENOMIC DNA]</scope>
    <source>
        <strain evidence="5 6">KCTC 15736</strain>
    </source>
</reference>
<dbReference type="InterPro" id="IPR033120">
    <property type="entry name" value="HOTDOG_ACOT"/>
</dbReference>
<sequence>MQHWTKIPGLSQEDMETFFQNALLPGSELKHHGVIPQMDPVFVTCDFVKGTIDMAYHAQEWELNPENIMHGGIISTALDTSMGLLAHYYTHLSAPTVVTVTMNVTFLKPVLAGDIFHIQCQLDSLGRTLVTVKAEVRLERDDILAGIATATFMAVNE</sequence>
<dbReference type="InterPro" id="IPR039298">
    <property type="entry name" value="ACOT13"/>
</dbReference>
<evidence type="ECO:0000256" key="2">
    <source>
        <dbReference type="ARBA" id="ARBA00022801"/>
    </source>
</evidence>